<evidence type="ECO:0000313" key="3">
    <source>
        <dbReference type="Proteomes" id="UP000299102"/>
    </source>
</evidence>
<comment type="caution">
    <text evidence="2">The sequence shown here is derived from an EMBL/GenBank/DDBJ whole genome shotgun (WGS) entry which is preliminary data.</text>
</comment>
<dbReference type="Proteomes" id="UP000299102">
    <property type="component" value="Unassembled WGS sequence"/>
</dbReference>
<protein>
    <submittedName>
        <fullName evidence="2">Uncharacterized protein</fullName>
    </submittedName>
</protein>
<evidence type="ECO:0000256" key="1">
    <source>
        <dbReference type="SAM" id="MobiDB-lite"/>
    </source>
</evidence>
<keyword evidence="3" id="KW-1185">Reference proteome</keyword>
<reference evidence="2 3" key="1">
    <citation type="journal article" date="2019" name="Commun. Biol.">
        <title>The bagworm genome reveals a unique fibroin gene that provides high tensile strength.</title>
        <authorList>
            <person name="Kono N."/>
            <person name="Nakamura H."/>
            <person name="Ohtoshi R."/>
            <person name="Tomita M."/>
            <person name="Numata K."/>
            <person name="Arakawa K."/>
        </authorList>
    </citation>
    <scope>NUCLEOTIDE SEQUENCE [LARGE SCALE GENOMIC DNA]</scope>
</reference>
<proteinExistence type="predicted"/>
<name>A0A4C1V5F8_EUMVA</name>
<sequence length="173" mass="19489">MVVHDRDGGVSMRPRARSRRPHDAGVRGRAAGRRRVPVHRSDETCSGGTPLISSSRTFDAHFPSLSLFSSVPTARQGKRILNTDCSGYGSLLLVGKRFFEMSSNTTSRSRLSYRVILTLTNEMKTKAMSRSVPRTEIKRLWESVPRHRDDVKPDTRPRMGDVREPLEAVELVE</sequence>
<dbReference type="EMBL" id="BGZK01000283">
    <property type="protein sequence ID" value="GBP34063.1"/>
    <property type="molecule type" value="Genomic_DNA"/>
</dbReference>
<organism evidence="2 3">
    <name type="scientific">Eumeta variegata</name>
    <name type="common">Bagworm moth</name>
    <name type="synonym">Eumeta japonica</name>
    <dbReference type="NCBI Taxonomy" id="151549"/>
    <lineage>
        <taxon>Eukaryota</taxon>
        <taxon>Metazoa</taxon>
        <taxon>Ecdysozoa</taxon>
        <taxon>Arthropoda</taxon>
        <taxon>Hexapoda</taxon>
        <taxon>Insecta</taxon>
        <taxon>Pterygota</taxon>
        <taxon>Neoptera</taxon>
        <taxon>Endopterygota</taxon>
        <taxon>Lepidoptera</taxon>
        <taxon>Glossata</taxon>
        <taxon>Ditrysia</taxon>
        <taxon>Tineoidea</taxon>
        <taxon>Psychidae</taxon>
        <taxon>Oiketicinae</taxon>
        <taxon>Eumeta</taxon>
    </lineage>
</organism>
<accession>A0A4C1V5F8</accession>
<feature type="region of interest" description="Disordered" evidence="1">
    <location>
        <begin position="1"/>
        <end position="49"/>
    </location>
</feature>
<evidence type="ECO:0000313" key="2">
    <source>
        <dbReference type="EMBL" id="GBP34063.1"/>
    </source>
</evidence>
<gene>
    <name evidence="2" type="ORF">EVAR_94076_1</name>
</gene>
<dbReference type="AlphaFoldDB" id="A0A4C1V5F8"/>